<keyword evidence="8" id="KW-1185">Reference proteome</keyword>
<protein>
    <recommendedName>
        <fullName evidence="6">Thioredoxin domain-containing protein</fullName>
    </recommendedName>
</protein>
<proteinExistence type="predicted"/>
<dbReference type="SUPFAM" id="SSF52833">
    <property type="entry name" value="Thioredoxin-like"/>
    <property type="match status" value="1"/>
</dbReference>
<evidence type="ECO:0000256" key="1">
    <source>
        <dbReference type="ARBA" id="ARBA00004196"/>
    </source>
</evidence>
<comment type="caution">
    <text evidence="7">The sequence shown here is derived from an EMBL/GenBank/DDBJ whole genome shotgun (WGS) entry which is preliminary data.</text>
</comment>
<dbReference type="InterPro" id="IPR050553">
    <property type="entry name" value="Thioredoxin_ResA/DsbE_sf"/>
</dbReference>
<evidence type="ECO:0000256" key="5">
    <source>
        <dbReference type="SAM" id="SignalP"/>
    </source>
</evidence>
<dbReference type="InterPro" id="IPR000866">
    <property type="entry name" value="AhpC/TSA"/>
</dbReference>
<dbReference type="GO" id="GO:0016491">
    <property type="term" value="F:oxidoreductase activity"/>
    <property type="evidence" value="ECO:0007669"/>
    <property type="project" value="InterPro"/>
</dbReference>
<accession>A0A2T7BCD9</accession>
<dbReference type="InterPro" id="IPR013766">
    <property type="entry name" value="Thioredoxin_domain"/>
</dbReference>
<organism evidence="7 8">
    <name type="scientific">Chitinophaga parva</name>
    <dbReference type="NCBI Taxonomy" id="2169414"/>
    <lineage>
        <taxon>Bacteria</taxon>
        <taxon>Pseudomonadati</taxon>
        <taxon>Bacteroidota</taxon>
        <taxon>Chitinophagia</taxon>
        <taxon>Chitinophagales</taxon>
        <taxon>Chitinophagaceae</taxon>
        <taxon>Chitinophaga</taxon>
    </lineage>
</organism>
<dbReference type="PROSITE" id="PS00194">
    <property type="entry name" value="THIOREDOXIN_1"/>
    <property type="match status" value="1"/>
</dbReference>
<sequence length="389" mass="42665">MTIRNLGMALLCAMTLPAAAQQKQFTLRGKLTHMPQAYTTLYLLYDSSFIPRQLDSAVVKDGNFQFSGRIAEAQSVWIVPRRIAQNQGISITVSERMSFVLGVGNTELTADSALSNFHLSGPGAIADGQYKQAIHNTLLVTDSLRRITASAAYKTDRELQQQVMYRVSNLFKPMNDEMAAYAKQHPGAQITPYLVYSVASSPLTSTQQVDTLMTVLPAASKATVENAIKTIYAKRQQEQAEKEALAKKTALGTPAMDFTLNDPAGNPVSLSSYKGKYVLVDFWASWCGPCRAENPNVLKAFEAYKDKGFTVLGVSLDVAKQKDKWVAAIEKDGLPWKQVSDLKGWTSDVAAMYGVTSIPQNFLVSPDGKIIAKNLRGDALEQKLSEILH</sequence>
<dbReference type="InterPro" id="IPR036249">
    <property type="entry name" value="Thioredoxin-like_sf"/>
</dbReference>
<dbReference type="AlphaFoldDB" id="A0A2T7BCD9"/>
<dbReference type="InterPro" id="IPR017937">
    <property type="entry name" value="Thioredoxin_CS"/>
</dbReference>
<dbReference type="Pfam" id="PF00578">
    <property type="entry name" value="AhpC-TSA"/>
    <property type="match status" value="1"/>
</dbReference>
<feature type="signal peptide" evidence="5">
    <location>
        <begin position="1"/>
        <end position="20"/>
    </location>
</feature>
<keyword evidence="4" id="KW-0676">Redox-active center</keyword>
<dbReference type="Pfam" id="PF14289">
    <property type="entry name" value="DUF4369"/>
    <property type="match status" value="1"/>
</dbReference>
<feature type="chain" id="PRO_5015499946" description="Thioredoxin domain-containing protein" evidence="5">
    <location>
        <begin position="21"/>
        <end position="389"/>
    </location>
</feature>
<dbReference type="PROSITE" id="PS51352">
    <property type="entry name" value="THIOREDOXIN_2"/>
    <property type="match status" value="1"/>
</dbReference>
<keyword evidence="3" id="KW-1015">Disulfide bond</keyword>
<evidence type="ECO:0000256" key="2">
    <source>
        <dbReference type="ARBA" id="ARBA00022748"/>
    </source>
</evidence>
<evidence type="ECO:0000313" key="8">
    <source>
        <dbReference type="Proteomes" id="UP000244450"/>
    </source>
</evidence>
<keyword evidence="2" id="KW-0201">Cytochrome c-type biogenesis</keyword>
<dbReference type="GO" id="GO:0016209">
    <property type="term" value="F:antioxidant activity"/>
    <property type="evidence" value="ECO:0007669"/>
    <property type="project" value="InterPro"/>
</dbReference>
<dbReference type="Gene3D" id="3.40.30.10">
    <property type="entry name" value="Glutaredoxin"/>
    <property type="match status" value="1"/>
</dbReference>
<dbReference type="GO" id="GO:0030313">
    <property type="term" value="C:cell envelope"/>
    <property type="evidence" value="ECO:0007669"/>
    <property type="project" value="UniProtKB-SubCell"/>
</dbReference>
<evidence type="ECO:0000256" key="4">
    <source>
        <dbReference type="ARBA" id="ARBA00023284"/>
    </source>
</evidence>
<dbReference type="PANTHER" id="PTHR42852:SF6">
    <property type="entry name" value="THIOL:DISULFIDE INTERCHANGE PROTEIN DSBE"/>
    <property type="match status" value="1"/>
</dbReference>
<gene>
    <name evidence="7" type="ORF">DCC81_20275</name>
</gene>
<name>A0A2T7BCD9_9BACT</name>
<dbReference type="RefSeq" id="WP_108688511.1">
    <property type="nucleotide sequence ID" value="NZ_QCYK01000003.1"/>
</dbReference>
<evidence type="ECO:0000256" key="3">
    <source>
        <dbReference type="ARBA" id="ARBA00023157"/>
    </source>
</evidence>
<feature type="domain" description="Thioredoxin" evidence="6">
    <location>
        <begin position="249"/>
        <end position="389"/>
    </location>
</feature>
<dbReference type="PANTHER" id="PTHR42852">
    <property type="entry name" value="THIOL:DISULFIDE INTERCHANGE PROTEIN DSBE"/>
    <property type="match status" value="1"/>
</dbReference>
<comment type="subcellular location">
    <subcellularLocation>
        <location evidence="1">Cell envelope</location>
    </subcellularLocation>
</comment>
<dbReference type="CDD" id="cd02966">
    <property type="entry name" value="TlpA_like_family"/>
    <property type="match status" value="1"/>
</dbReference>
<evidence type="ECO:0000313" key="7">
    <source>
        <dbReference type="EMBL" id="PUZ22766.1"/>
    </source>
</evidence>
<reference evidence="7 8" key="1">
    <citation type="submission" date="2018-04" db="EMBL/GenBank/DDBJ databases">
        <title>Chitinophaga fuyangensis sp. nov., isolated from soil in a chemical factory.</title>
        <authorList>
            <person name="Chen K."/>
        </authorList>
    </citation>
    <scope>NUCLEOTIDE SEQUENCE [LARGE SCALE GENOMIC DNA]</scope>
    <source>
        <strain evidence="7 8">LY-1</strain>
    </source>
</reference>
<dbReference type="Proteomes" id="UP000244450">
    <property type="component" value="Unassembled WGS sequence"/>
</dbReference>
<evidence type="ECO:0000259" key="6">
    <source>
        <dbReference type="PROSITE" id="PS51352"/>
    </source>
</evidence>
<keyword evidence="5" id="KW-0732">Signal</keyword>
<dbReference type="GO" id="GO:0017004">
    <property type="term" value="P:cytochrome complex assembly"/>
    <property type="evidence" value="ECO:0007669"/>
    <property type="project" value="UniProtKB-KW"/>
</dbReference>
<dbReference type="OrthoDB" id="663772at2"/>
<dbReference type="EMBL" id="QCYK01000003">
    <property type="protein sequence ID" value="PUZ22766.1"/>
    <property type="molecule type" value="Genomic_DNA"/>
</dbReference>
<dbReference type="InterPro" id="IPR025380">
    <property type="entry name" value="DUF4369"/>
</dbReference>